<evidence type="ECO:0000313" key="2">
    <source>
        <dbReference type="RefSeq" id="XP_045148917.1"/>
    </source>
</evidence>
<name>A0AC55DAZ6_ECHTE</name>
<dbReference type="Proteomes" id="UP000694863">
    <property type="component" value="Unplaced"/>
</dbReference>
<sequence length="118" mass="13462">MSVPRVLLCFCLLVLACTVVGQDEDPEGTLDPLAPRQEGNRLSQMQSKLKELMTKTRNKWESFWSPEGFQGFVQTYYDDHLRGLGTRTRAWFRSSKDTLLDKAHSLCPQLLCGPKDLD</sequence>
<dbReference type="RefSeq" id="XP_045148917.1">
    <property type="nucleotide sequence ID" value="XM_045292982.1"/>
</dbReference>
<keyword evidence="1" id="KW-1185">Reference proteome</keyword>
<protein>
    <submittedName>
        <fullName evidence="2">Apolipoprotein C-IV</fullName>
    </submittedName>
</protein>
<gene>
    <name evidence="2" type="primary">APOC4</name>
</gene>
<organism evidence="1 2">
    <name type="scientific">Echinops telfairi</name>
    <name type="common">Lesser hedgehog tenrec</name>
    <dbReference type="NCBI Taxonomy" id="9371"/>
    <lineage>
        <taxon>Eukaryota</taxon>
        <taxon>Metazoa</taxon>
        <taxon>Chordata</taxon>
        <taxon>Craniata</taxon>
        <taxon>Vertebrata</taxon>
        <taxon>Euteleostomi</taxon>
        <taxon>Mammalia</taxon>
        <taxon>Eutheria</taxon>
        <taxon>Afrotheria</taxon>
        <taxon>Tenrecidae</taxon>
        <taxon>Tenrecinae</taxon>
        <taxon>Echinops</taxon>
    </lineage>
</organism>
<accession>A0AC55DAZ6</accession>
<evidence type="ECO:0000313" key="1">
    <source>
        <dbReference type="Proteomes" id="UP000694863"/>
    </source>
</evidence>
<reference evidence="2" key="1">
    <citation type="submission" date="2025-08" db="UniProtKB">
        <authorList>
            <consortium name="RefSeq"/>
        </authorList>
    </citation>
    <scope>IDENTIFICATION</scope>
</reference>
<proteinExistence type="predicted"/>